<dbReference type="Proteomes" id="UP000030763">
    <property type="component" value="Unassembled WGS sequence"/>
</dbReference>
<feature type="region of interest" description="Disordered" evidence="1">
    <location>
        <begin position="78"/>
        <end position="97"/>
    </location>
</feature>
<sequence>MARATRSRCGPSCSRHAVREIKQDPTASSPYSVAQPAPSSSSSFSHGASGAAGGGGGSSPSSCVALPGHRRVQSERIKEEVSAGHGVRASSNRSGALPARSVSLAGTSRIAAGGVVGLGGGGAAAAGGGTTGAGGGGVGGVAVAGIVTNGASAHNSRVGPRVGGGVGGTAGVAAAAAPGSGAAGSGAAGSGAAGSGAAGAAGGVGGAAATAALAGSAVPDDSLLLSVYRSSYEGISLLPDRLLATLPRLKTFPEEYNALRLFLRPIELACEAAQKTDYLLPVVLQQMAFSIQEYLQRALQRRFPHAAVHSYRMLITVLLEHFLVEGNPEFHLGKAFAQLANSCMQARDLHLQVVSAYQGYLDMCRRAGIEPEVGERTVARLFMEHLPPSIAPRVRLQAYLRGVDEDLDAVARLARQIEIAEEHARRTEQLIQ</sequence>
<evidence type="ECO:0000313" key="2">
    <source>
        <dbReference type="EMBL" id="CDJ56732.1"/>
    </source>
</evidence>
<feature type="region of interest" description="Disordered" evidence="1">
    <location>
        <begin position="1"/>
        <end position="72"/>
    </location>
</feature>
<dbReference type="VEuPathDB" id="ToxoDB:EMWEY_00022990"/>
<dbReference type="RefSeq" id="XP_013333383.1">
    <property type="nucleotide sequence ID" value="XM_013477929.1"/>
</dbReference>
<dbReference type="GeneID" id="25336285"/>
<dbReference type="EMBL" id="HG719084">
    <property type="protein sequence ID" value="CDJ56732.1"/>
    <property type="molecule type" value="Genomic_DNA"/>
</dbReference>
<protein>
    <submittedName>
        <fullName evidence="2">Uncharacterized protein</fullName>
    </submittedName>
</protein>
<name>U6LXQ3_EIMMA</name>
<reference evidence="2" key="1">
    <citation type="submission" date="2013-10" db="EMBL/GenBank/DDBJ databases">
        <title>Genomic analysis of the causative agents of coccidiosis in chickens.</title>
        <authorList>
            <person name="Reid A.J."/>
            <person name="Blake D."/>
            <person name="Billington K."/>
            <person name="Browne H."/>
            <person name="Dunn M."/>
            <person name="Hung S."/>
            <person name="Kawahara F."/>
            <person name="Miranda-Saavedra D."/>
            <person name="Mourier T."/>
            <person name="Nagra H."/>
            <person name="Otto T.D."/>
            <person name="Rawlings N."/>
            <person name="Sanchez A."/>
            <person name="Sanders M."/>
            <person name="Subramaniam C."/>
            <person name="Tay Y."/>
            <person name="Dear P."/>
            <person name="Doerig C."/>
            <person name="Gruber A."/>
            <person name="Parkinson J."/>
            <person name="Shirley M."/>
            <person name="Wan K.L."/>
            <person name="Berriman M."/>
            <person name="Tomley F."/>
            <person name="Pain A."/>
        </authorList>
    </citation>
    <scope>NUCLEOTIDE SEQUENCE [LARGE SCALE GENOMIC DNA]</scope>
    <source>
        <strain evidence="2">Weybridge</strain>
    </source>
</reference>
<reference evidence="2" key="2">
    <citation type="submission" date="2013-10" db="EMBL/GenBank/DDBJ databases">
        <authorList>
            <person name="Aslett M."/>
        </authorList>
    </citation>
    <scope>NUCLEOTIDE SEQUENCE [LARGE SCALE GENOMIC DNA]</scope>
    <source>
        <strain evidence="2">Weybridge</strain>
    </source>
</reference>
<evidence type="ECO:0000256" key="1">
    <source>
        <dbReference type="SAM" id="MobiDB-lite"/>
    </source>
</evidence>
<accession>U6LXQ3</accession>
<dbReference type="AlphaFoldDB" id="U6LXQ3"/>
<proteinExistence type="predicted"/>
<feature type="compositionally biased region" description="Low complexity" evidence="1">
    <location>
        <begin position="27"/>
        <end position="49"/>
    </location>
</feature>
<keyword evidence="3" id="KW-1185">Reference proteome</keyword>
<organism evidence="2 3">
    <name type="scientific">Eimeria maxima</name>
    <name type="common">Coccidian parasite</name>
    <dbReference type="NCBI Taxonomy" id="5804"/>
    <lineage>
        <taxon>Eukaryota</taxon>
        <taxon>Sar</taxon>
        <taxon>Alveolata</taxon>
        <taxon>Apicomplexa</taxon>
        <taxon>Conoidasida</taxon>
        <taxon>Coccidia</taxon>
        <taxon>Eucoccidiorida</taxon>
        <taxon>Eimeriorina</taxon>
        <taxon>Eimeriidae</taxon>
        <taxon>Eimeria</taxon>
    </lineage>
</organism>
<gene>
    <name evidence="2" type="ORF">EMWEY_00022990</name>
</gene>
<evidence type="ECO:0000313" key="3">
    <source>
        <dbReference type="Proteomes" id="UP000030763"/>
    </source>
</evidence>